<dbReference type="PANTHER" id="PTHR33490:SF6">
    <property type="entry name" value="SLL1049 PROTEIN"/>
    <property type="match status" value="1"/>
</dbReference>
<organism evidence="2 3">
    <name type="scientific">Frankia umida</name>
    <dbReference type="NCBI Taxonomy" id="573489"/>
    <lineage>
        <taxon>Bacteria</taxon>
        <taxon>Bacillati</taxon>
        <taxon>Actinomycetota</taxon>
        <taxon>Actinomycetes</taxon>
        <taxon>Frankiales</taxon>
        <taxon>Frankiaceae</taxon>
        <taxon>Frankia</taxon>
    </lineage>
</organism>
<evidence type="ECO:0000313" key="3">
    <source>
        <dbReference type="Proteomes" id="UP001201873"/>
    </source>
</evidence>
<dbReference type="Proteomes" id="UP001201873">
    <property type="component" value="Unassembled WGS sequence"/>
</dbReference>
<dbReference type="Pfam" id="PF01841">
    <property type="entry name" value="Transglut_core"/>
    <property type="match status" value="1"/>
</dbReference>
<dbReference type="InterPro" id="IPR002931">
    <property type="entry name" value="Transglutaminase-like"/>
</dbReference>
<evidence type="ECO:0000313" key="2">
    <source>
        <dbReference type="EMBL" id="MCK9876144.1"/>
    </source>
</evidence>
<feature type="domain" description="Transglutaminase-like" evidence="1">
    <location>
        <begin position="180"/>
        <end position="258"/>
    </location>
</feature>
<protein>
    <submittedName>
        <fullName evidence="2">Transglutaminase family protein</fullName>
    </submittedName>
</protein>
<comment type="caution">
    <text evidence="2">The sequence shown here is derived from an EMBL/GenBank/DDBJ whole genome shotgun (WGS) entry which is preliminary data.</text>
</comment>
<name>A0ABT0JXV5_9ACTN</name>
<gene>
    <name evidence="2" type="ORF">MXD59_10215</name>
</gene>
<dbReference type="EMBL" id="JALKFT010000008">
    <property type="protein sequence ID" value="MCK9876144.1"/>
    <property type="molecule type" value="Genomic_DNA"/>
</dbReference>
<evidence type="ECO:0000259" key="1">
    <source>
        <dbReference type="SMART" id="SM00460"/>
    </source>
</evidence>
<keyword evidence="3" id="KW-1185">Reference proteome</keyword>
<sequence>MSGQQVTTAIEDLLGLPAGTRVGYQITQRLGYTYDGAATALRHRLVVVPPRRHGDQSVRESSLVVSAPAAEVTWQRGADGLRVAVIELARVPPRLDFDVEVTLERLVGGPRPALRATALGGRRLLASTPLTAPDAALTAAARALRAEDPLLTARRFCAWAHSHIRYVPGSTDVTTTAAQALTRGSGVCQDQAHVMLALCRAAGLPARYVSGHLVGDGPSHAWVEVIVPDGLPGRPRQAAPVGLAGLPGAVAVAFDPCHDREADLRYVTVAVGRDYTDVAPTSGRYTGTGRGLLRTTQRVSVLAVHPPDGRFPKSIDDRE</sequence>
<dbReference type="SMART" id="SM00460">
    <property type="entry name" value="TGc"/>
    <property type="match status" value="1"/>
</dbReference>
<dbReference type="SUPFAM" id="SSF54001">
    <property type="entry name" value="Cysteine proteinases"/>
    <property type="match status" value="1"/>
</dbReference>
<dbReference type="PANTHER" id="PTHR33490">
    <property type="entry name" value="BLR5614 PROTEIN-RELATED"/>
    <property type="match status" value="1"/>
</dbReference>
<dbReference type="Gene3D" id="3.10.620.30">
    <property type="match status" value="1"/>
</dbReference>
<accession>A0ABT0JXV5</accession>
<proteinExistence type="predicted"/>
<dbReference type="RefSeq" id="WP_248824478.1">
    <property type="nucleotide sequence ID" value="NZ_JALKFT010000008.1"/>
</dbReference>
<dbReference type="InterPro" id="IPR038765">
    <property type="entry name" value="Papain-like_cys_pep_sf"/>
</dbReference>
<reference evidence="2 3" key="1">
    <citation type="submission" date="2022-04" db="EMBL/GenBank/DDBJ databases">
        <title>Genome diversity in the genus Frankia.</title>
        <authorList>
            <person name="Carlos-Shanley C."/>
            <person name="Hahn D."/>
        </authorList>
    </citation>
    <scope>NUCLEOTIDE SEQUENCE [LARGE SCALE GENOMIC DNA]</scope>
    <source>
        <strain evidence="2 3">Ag45/Mut15</strain>
    </source>
</reference>
<dbReference type="InterPro" id="IPR013589">
    <property type="entry name" value="Bac_transglu_N"/>
</dbReference>
<dbReference type="Pfam" id="PF08379">
    <property type="entry name" value="Bact_transglu_N"/>
    <property type="match status" value="1"/>
</dbReference>